<dbReference type="GeneID" id="114339447"/>
<dbReference type="Proteomes" id="UP001652700">
    <property type="component" value="Unplaced"/>
</dbReference>
<feature type="binding site" evidence="1">
    <location>
        <position position="147"/>
    </location>
    <ligand>
        <name>Zn(2+)</name>
        <dbReference type="ChEBI" id="CHEBI:29105"/>
    </ligand>
</feature>
<evidence type="ECO:0000259" key="3">
    <source>
        <dbReference type="PROSITE" id="PS51915"/>
    </source>
</evidence>
<sequence>MGICRLCLQTEGEKMMSQKVLELLKKYIPGMYSIVRNLDLLLCEICFTNIETLSAFVGTINDTNEKIKAAKEATADKIDLTRLVQTNNNCQGKVSSACRLCLKIIFMPQIFLYENESNVLRHDLILEMCQICMISMDLELSEHPVMCWECWENLQICYSFKKSCLDIDKKITSYRTIFCLTKKDITENIFTEMCNYFSQNLDDDLIKLSRIIEKEDELLENCLDVSRYTLRNNVKREYKREDCSNNDKVCENKIMPKSNSKRRRHCFTEEDDNFLLEAYKGVNNTENSLRKTIWPQIQMKWLASFPDKPLTICSIIARINRLLQKTGEIKRARRKKILPRPPKKPFVLQNILLVPAINKAAVEYKESFTEDIPSLKMESLSNEEVHLTEFKLEPLSDCPPSDSDSDSESLPIPDLERMDVRDSSNVWINVSRELEEEEEEEEKDDDSECVIVKYYKQFLSTTKMYADKSVTTYKCNGCDFETKCQYAADCHTSCNNLECEYCSFETSKLSTLIQHTSEVHKFDIEDDDIPELTPFAI</sequence>
<dbReference type="InterPro" id="IPR012934">
    <property type="entry name" value="Znf_AD"/>
</dbReference>
<dbReference type="SMART" id="SM00868">
    <property type="entry name" value="zf-AD"/>
    <property type="match status" value="2"/>
</dbReference>
<feature type="binding site" evidence="1">
    <location>
        <position position="150"/>
    </location>
    <ligand>
        <name>Zn(2+)</name>
        <dbReference type="ChEBI" id="CHEBI:29105"/>
    </ligand>
</feature>
<feature type="binding site" evidence="1">
    <location>
        <position position="101"/>
    </location>
    <ligand>
        <name>Zn(2+)</name>
        <dbReference type="ChEBI" id="CHEBI:29105"/>
    </ligand>
</feature>
<keyword evidence="1" id="KW-0863">Zinc-finger</keyword>
<evidence type="ECO:0000313" key="5">
    <source>
        <dbReference type="Proteomes" id="UP001652700"/>
    </source>
</evidence>
<protein>
    <recommendedName>
        <fullName evidence="3">ZAD domain-containing protein</fullName>
    </recommendedName>
</protein>
<organism evidence="4 5">
    <name type="scientific">Diabrotica virgifera virgifera</name>
    <name type="common">western corn rootworm</name>
    <dbReference type="NCBI Taxonomy" id="50390"/>
    <lineage>
        <taxon>Eukaryota</taxon>
        <taxon>Metazoa</taxon>
        <taxon>Ecdysozoa</taxon>
        <taxon>Arthropoda</taxon>
        <taxon>Hexapoda</taxon>
        <taxon>Insecta</taxon>
        <taxon>Pterygota</taxon>
        <taxon>Neoptera</taxon>
        <taxon>Endopterygota</taxon>
        <taxon>Coleoptera</taxon>
        <taxon>Polyphaga</taxon>
        <taxon>Cucujiformia</taxon>
        <taxon>Chrysomeloidea</taxon>
        <taxon>Chrysomelidae</taxon>
        <taxon>Galerucinae</taxon>
        <taxon>Diabroticina</taxon>
        <taxon>Diabroticites</taxon>
        <taxon>Diabrotica</taxon>
    </lineage>
</organism>
<dbReference type="PROSITE" id="PS51915">
    <property type="entry name" value="ZAD"/>
    <property type="match status" value="1"/>
</dbReference>
<accession>A0ABM5KKE8</accession>
<dbReference type="RefSeq" id="XP_050510676.1">
    <property type="nucleotide sequence ID" value="XM_050654719.1"/>
</dbReference>
<dbReference type="EnsemblMetazoa" id="XM_050654719.1">
    <property type="protein sequence ID" value="XP_050510676.1"/>
    <property type="gene ID" value="LOC114339447"/>
</dbReference>
<keyword evidence="1" id="KW-0479">Metal-binding</keyword>
<reference evidence="4" key="1">
    <citation type="submission" date="2025-05" db="UniProtKB">
        <authorList>
            <consortium name="EnsemblMetazoa"/>
        </authorList>
    </citation>
    <scope>IDENTIFICATION</scope>
</reference>
<feature type="compositionally biased region" description="Low complexity" evidence="2">
    <location>
        <begin position="395"/>
        <end position="413"/>
    </location>
</feature>
<evidence type="ECO:0000256" key="1">
    <source>
        <dbReference type="PROSITE-ProRule" id="PRU01263"/>
    </source>
</evidence>
<name>A0ABM5KKE8_DIAVI</name>
<keyword evidence="5" id="KW-1185">Reference proteome</keyword>
<feature type="region of interest" description="Disordered" evidence="2">
    <location>
        <begin position="393"/>
        <end position="415"/>
    </location>
</feature>
<proteinExistence type="predicted"/>
<evidence type="ECO:0000256" key="2">
    <source>
        <dbReference type="SAM" id="MobiDB-lite"/>
    </source>
</evidence>
<feature type="binding site" evidence="1">
    <location>
        <position position="98"/>
    </location>
    <ligand>
        <name>Zn(2+)</name>
        <dbReference type="ChEBI" id="CHEBI:29105"/>
    </ligand>
</feature>
<keyword evidence="1" id="KW-0862">Zinc</keyword>
<evidence type="ECO:0000313" key="4">
    <source>
        <dbReference type="EnsemblMetazoa" id="XP_050510676.1"/>
    </source>
</evidence>
<feature type="domain" description="ZAD" evidence="3">
    <location>
        <begin position="96"/>
        <end position="174"/>
    </location>
</feature>